<evidence type="ECO:0000313" key="9">
    <source>
        <dbReference type="Proteomes" id="UP001232992"/>
    </source>
</evidence>
<keyword evidence="4" id="KW-0436">Ligase</keyword>
<name>A0ABT7BYT5_9CYAN</name>
<proteinExistence type="predicted"/>
<dbReference type="PROSITE" id="PS50075">
    <property type="entry name" value="CARRIER"/>
    <property type="match status" value="1"/>
</dbReference>
<dbReference type="InterPro" id="IPR009081">
    <property type="entry name" value="PP-bd_ACP"/>
</dbReference>
<evidence type="ECO:0000256" key="5">
    <source>
        <dbReference type="ARBA" id="ARBA00022737"/>
    </source>
</evidence>
<dbReference type="InterPro" id="IPR010071">
    <property type="entry name" value="AA_adenyl_dom"/>
</dbReference>
<dbReference type="InterPro" id="IPR006162">
    <property type="entry name" value="Ppantetheine_attach_site"/>
</dbReference>
<keyword evidence="3" id="KW-0597">Phosphoprotein</keyword>
<comment type="caution">
    <text evidence="8">The sequence shown here is derived from an EMBL/GenBank/DDBJ whole genome shotgun (WGS) entry which is preliminary data.</text>
</comment>
<sequence>MKNKENLSTAKRELLEKLLQGKVKQSLKSEQEKAISVPQIVPDRAGRYEPFPLTEMQQAYWLGRSGAFELGNVSMHNYLELEAKDFDFPRFQRAWQQLIDRHDMLRAVVLSDGSQQVLESPPPYEIALTDLRNANETAISSHIQAVRDRLSHQVLPLDRWPQFEVVATQLSDRDFRLHLSLDGWCTDFWSTLKLFQDLSHFYNESDSQLPSLNLSFRDYVLGTRVLEETPRYQKDLTYWRDRISHLPPAPELPLAQNPGNIAHPRFKRLKAVIDSQKWQTLKQQAARRNLTPTGLLLATYAEVLARWSKSPRFTLNVPSFNRLPFHPQINEIIGECASFILLEVNCSPDKSFAERARRLQEQLWQDLEHGAVSGVRVLREWVEAQQREASLSAMPIVFTHGPQQSETNPTAIAFLEEQTETVYSISQTPQVWLDYQYYVRADGSLDFNWDYVEGLFPPGMVEDMFETYQHLLDRLATKEETWQQTHLHLIPVAQFAQRMTIDATEAIAPEGLLHQFFSTRARQQPRATAIVTSDRTLTYEEVSRRACQLSRELRQLGVRPNEMVAVVMEKGWEQVVAVLAILAAGGAYVPIAPTWPERRQQKILTSANVTIALTQSHLQEHLAGFTQVQWLLVNKAELADDLLDPDDALQEQEDLAYVIYTSGSTGEPKGVAIDHRGAVNTIVDLNQRFQVTAGDRVFALSALTFDLSVYDIFGVLAAGGTMVIPKPLHGKDPAHWLGLIEKKGVTIWNTVPALIEMLAEYAGRETNCALASLRLALLSGDWIPLSLPDRLHALMPELQVVSLGGATEASIWSIFYPIETVDPQWQSIPYGKPLTNQYFYALDEFLEPVPVWVAGQLYIGGIGLAREYWGDREKTERSFIVHPTTGERLYRTGDLGRYLPDGNIEFLGREDNLVKLQGYRLELGEIEVALRQHPGVRDALVMVKENVKHQLAAYLICQCSPEGSLFSIDGRDESEIETAWQGLLTAGDRQTNRILPEFDLDGLAETGARLEALSIAYMKQAFKDLSVYTRAGESYSSSELIEQCGLLPCYDKTIRQWLSILAAQGDLIYENGDRWTSRQPLNTDNLQQLWENAAGLTDPISRDLLSYLQRNGEHHIPILRGEKNPVDLLFMQGSRETAESAYESSPSARYSNSLVKAAVAELVRTWPQDKPLRILEIGAGVGATTSSLLPELPKTNTRYTYTDISQFFLDRGRQKFRDYPFIEYHLFDVNRDPQEQGYELASFDLILAVNVIHVARDLNVTLPYTRSLLADGGSLLLVELTEFRPSHMTTIGLTEGFRDYEDERLSTNLPTLSPQEWCDRLSKQGFAQCAFFPKAGSPLDILGQHVILARADGEKQFKRQALQAFLQERLPDYAIPTQYIPLDRWPLTANGKINRQKLVNLEGISAVETRQIAPPSNELEEAIAKIWQGVLNLEPPFDIQQNFFDLGANSIAAVQVRGQLAETLKQDISVLTLFEYPTIESLARHLGENQGSETLMQTVRERGDRRKQAALKRRQKNRSR</sequence>
<feature type="compositionally biased region" description="Basic residues" evidence="6">
    <location>
        <begin position="1508"/>
        <end position="1520"/>
    </location>
</feature>
<dbReference type="PROSITE" id="PS00455">
    <property type="entry name" value="AMP_BINDING"/>
    <property type="match status" value="1"/>
</dbReference>
<comment type="cofactor">
    <cofactor evidence="1">
        <name>pantetheine 4'-phosphate</name>
        <dbReference type="ChEBI" id="CHEBI:47942"/>
    </cofactor>
</comment>
<evidence type="ECO:0000256" key="6">
    <source>
        <dbReference type="SAM" id="MobiDB-lite"/>
    </source>
</evidence>
<organism evidence="8 9">
    <name type="scientific">Roseofilum casamattae BLCC-M143</name>
    <dbReference type="NCBI Taxonomy" id="3022442"/>
    <lineage>
        <taxon>Bacteria</taxon>
        <taxon>Bacillati</taxon>
        <taxon>Cyanobacteriota</taxon>
        <taxon>Cyanophyceae</taxon>
        <taxon>Desertifilales</taxon>
        <taxon>Desertifilaceae</taxon>
        <taxon>Roseofilum</taxon>
        <taxon>Roseofilum casamattae</taxon>
    </lineage>
</organism>
<dbReference type="CDD" id="cd02440">
    <property type="entry name" value="AdoMet_MTases"/>
    <property type="match status" value="1"/>
</dbReference>
<dbReference type="InterPro" id="IPR023213">
    <property type="entry name" value="CAT-like_dom_sf"/>
</dbReference>
<evidence type="ECO:0000259" key="7">
    <source>
        <dbReference type="PROSITE" id="PS50075"/>
    </source>
</evidence>
<dbReference type="SUPFAM" id="SSF47336">
    <property type="entry name" value="ACP-like"/>
    <property type="match status" value="1"/>
</dbReference>
<dbReference type="Gene3D" id="3.40.50.150">
    <property type="entry name" value="Vaccinia Virus protein VP39"/>
    <property type="match status" value="1"/>
</dbReference>
<dbReference type="SUPFAM" id="SSF56801">
    <property type="entry name" value="Acetyl-CoA synthetase-like"/>
    <property type="match status" value="1"/>
</dbReference>
<dbReference type="EMBL" id="JAQOSQ010000013">
    <property type="protein sequence ID" value="MDJ1184235.1"/>
    <property type="molecule type" value="Genomic_DNA"/>
</dbReference>
<dbReference type="InterPro" id="IPR000873">
    <property type="entry name" value="AMP-dep_synth/lig_dom"/>
</dbReference>
<keyword evidence="9" id="KW-1185">Reference proteome</keyword>
<feature type="domain" description="Carrier" evidence="7">
    <location>
        <begin position="1414"/>
        <end position="1490"/>
    </location>
</feature>
<dbReference type="PANTHER" id="PTHR45527:SF10">
    <property type="entry name" value="PYOCHELIN SYNTHASE PCHF"/>
    <property type="match status" value="1"/>
</dbReference>
<dbReference type="InterPro" id="IPR036736">
    <property type="entry name" value="ACP-like_sf"/>
</dbReference>
<dbReference type="RefSeq" id="WP_283758889.1">
    <property type="nucleotide sequence ID" value="NZ_JAQOSQ010000013.1"/>
</dbReference>
<dbReference type="InterPro" id="IPR057737">
    <property type="entry name" value="Condensation_MtbB-like"/>
</dbReference>
<dbReference type="SUPFAM" id="SSF52777">
    <property type="entry name" value="CoA-dependent acyltransferases"/>
    <property type="match status" value="2"/>
</dbReference>
<dbReference type="InterPro" id="IPR013217">
    <property type="entry name" value="Methyltransf_12"/>
</dbReference>
<dbReference type="Pfam" id="PF00550">
    <property type="entry name" value="PP-binding"/>
    <property type="match status" value="1"/>
</dbReference>
<gene>
    <name evidence="8" type="ORF">PMH09_13700</name>
</gene>
<dbReference type="SMART" id="SM00823">
    <property type="entry name" value="PKS_PP"/>
    <property type="match status" value="1"/>
</dbReference>
<evidence type="ECO:0000313" key="8">
    <source>
        <dbReference type="EMBL" id="MDJ1184235.1"/>
    </source>
</evidence>
<dbReference type="InterPro" id="IPR001242">
    <property type="entry name" value="Condensation_dom"/>
</dbReference>
<dbReference type="InterPro" id="IPR029063">
    <property type="entry name" value="SAM-dependent_MTases_sf"/>
</dbReference>
<dbReference type="Gene3D" id="3.40.50.980">
    <property type="match status" value="2"/>
</dbReference>
<reference evidence="8 9" key="1">
    <citation type="submission" date="2023-01" db="EMBL/GenBank/DDBJ databases">
        <title>Novel diversity within Roseofilum (Cyanobacteria; Desertifilaceae) from marine benthic mats with descriptions of four novel species.</title>
        <authorList>
            <person name="Wang Y."/>
            <person name="Berthold D.E."/>
            <person name="Hu J."/>
            <person name="Lefler F.W."/>
            <person name="Laughinghouse H.D. IV."/>
        </authorList>
    </citation>
    <scope>NUCLEOTIDE SEQUENCE [LARGE SCALE GENOMIC DNA]</scope>
    <source>
        <strain evidence="8 9">BLCC-M143</strain>
    </source>
</reference>
<dbReference type="SUPFAM" id="SSF53335">
    <property type="entry name" value="S-adenosyl-L-methionine-dependent methyltransferases"/>
    <property type="match status" value="1"/>
</dbReference>
<dbReference type="Gene3D" id="1.10.1200.10">
    <property type="entry name" value="ACP-like"/>
    <property type="match status" value="1"/>
</dbReference>
<dbReference type="Gene3D" id="3.30.559.10">
    <property type="entry name" value="Chloramphenicol acetyltransferase-like domain"/>
    <property type="match status" value="1"/>
</dbReference>
<dbReference type="Gene3D" id="3.30.559.30">
    <property type="entry name" value="Nonribosomal peptide synthetase, condensation domain"/>
    <property type="match status" value="1"/>
</dbReference>
<dbReference type="CDD" id="cd19535">
    <property type="entry name" value="Cyc_NRPS"/>
    <property type="match status" value="1"/>
</dbReference>
<protein>
    <submittedName>
        <fullName evidence="8">Amino acid adenylation domain-containing protein</fullName>
    </submittedName>
</protein>
<dbReference type="PANTHER" id="PTHR45527">
    <property type="entry name" value="NONRIBOSOMAL PEPTIDE SYNTHETASE"/>
    <property type="match status" value="1"/>
</dbReference>
<dbReference type="Pfam" id="PF00668">
    <property type="entry name" value="Condensation"/>
    <property type="match status" value="1"/>
</dbReference>
<feature type="region of interest" description="Disordered" evidence="6">
    <location>
        <begin position="1500"/>
        <end position="1520"/>
    </location>
</feature>
<keyword evidence="2" id="KW-0596">Phosphopantetheine</keyword>
<evidence type="ECO:0000256" key="2">
    <source>
        <dbReference type="ARBA" id="ARBA00022450"/>
    </source>
</evidence>
<dbReference type="InterPro" id="IPR045851">
    <property type="entry name" value="AMP-bd_C_sf"/>
</dbReference>
<dbReference type="CDD" id="cd12114">
    <property type="entry name" value="A_NRPS_TlmIV_like"/>
    <property type="match status" value="1"/>
</dbReference>
<dbReference type="NCBIfam" id="TIGR01733">
    <property type="entry name" value="AA-adenyl-dom"/>
    <property type="match status" value="1"/>
</dbReference>
<evidence type="ECO:0000256" key="1">
    <source>
        <dbReference type="ARBA" id="ARBA00001957"/>
    </source>
</evidence>
<dbReference type="InterPro" id="IPR020845">
    <property type="entry name" value="AMP-binding_CS"/>
</dbReference>
<evidence type="ECO:0000256" key="4">
    <source>
        <dbReference type="ARBA" id="ARBA00022598"/>
    </source>
</evidence>
<keyword evidence="5" id="KW-0677">Repeat</keyword>
<dbReference type="Gene3D" id="2.30.38.10">
    <property type="entry name" value="Luciferase, Domain 3"/>
    <property type="match status" value="1"/>
</dbReference>
<dbReference type="Gene3D" id="3.30.300.30">
    <property type="match status" value="2"/>
</dbReference>
<dbReference type="Pfam" id="PF00501">
    <property type="entry name" value="AMP-binding"/>
    <property type="match status" value="1"/>
</dbReference>
<dbReference type="Proteomes" id="UP001232992">
    <property type="component" value="Unassembled WGS sequence"/>
</dbReference>
<dbReference type="InterPro" id="IPR020806">
    <property type="entry name" value="PKS_PP-bd"/>
</dbReference>
<accession>A0ABT7BYT5</accession>
<evidence type="ECO:0000256" key="3">
    <source>
        <dbReference type="ARBA" id="ARBA00022553"/>
    </source>
</evidence>
<dbReference type="PROSITE" id="PS00012">
    <property type="entry name" value="PHOSPHOPANTETHEINE"/>
    <property type="match status" value="1"/>
</dbReference>
<dbReference type="Pfam" id="PF08242">
    <property type="entry name" value="Methyltransf_12"/>
    <property type="match status" value="1"/>
</dbReference>